<dbReference type="EMBL" id="JACRSY010000030">
    <property type="protein sequence ID" value="MBC8580865.1"/>
    <property type="molecule type" value="Genomic_DNA"/>
</dbReference>
<dbReference type="Proteomes" id="UP000655830">
    <property type="component" value="Unassembled WGS sequence"/>
</dbReference>
<comment type="caution">
    <text evidence="1">The sequence shown here is derived from an EMBL/GenBank/DDBJ whole genome shotgun (WGS) entry which is preliminary data.</text>
</comment>
<accession>A0A926IAH0</accession>
<sequence length="396" mass="42824">MKNTTNYGLKKPDGTDAVDIAIINQNMDTIDTRMKSNATQISDLKEQVDGLDVSWDGITGKPTTFPPSTHSHAYADIAGKPSTFPPSPHNHSMDDVSYGNSLWASVDLNTYTQTGAWYISSDAGHTNAPSGLKYFTLVVEKYGKSDGSYIRQTVQDAVNHTQYTRTWRGANNGWGTWKTVDADTLDGKHAIDFPLKSQGIGANAPLWSGYNLDSLPVGTYTTVASGVPEAGIYHIVTCQLNNIGDCGWQMAVSQNTTSKKVYMRVKAGNVWSDWKSLGEGGGDVAGKTYVKATKTVENTGNPNSNLEVINYSNSKGGVCKIAQFGSAKMQIIVDGAMVLDGTGTNSYYSSHNFLMGSLSDGYGELPTYPFKNNVKVVDRSSNSGTRVYTAHFYVNS</sequence>
<protein>
    <submittedName>
        <fullName evidence="1">Uncharacterized protein</fullName>
    </submittedName>
</protein>
<keyword evidence="2" id="KW-1185">Reference proteome</keyword>
<name>A0A926IAH0_9FIRM</name>
<evidence type="ECO:0000313" key="1">
    <source>
        <dbReference type="EMBL" id="MBC8580865.1"/>
    </source>
</evidence>
<dbReference type="AlphaFoldDB" id="A0A926IAH0"/>
<evidence type="ECO:0000313" key="2">
    <source>
        <dbReference type="Proteomes" id="UP000655830"/>
    </source>
</evidence>
<dbReference type="CDD" id="cd19958">
    <property type="entry name" value="pyocin_knob"/>
    <property type="match status" value="1"/>
</dbReference>
<gene>
    <name evidence="1" type="ORF">H8718_15205</name>
</gene>
<reference evidence="1" key="1">
    <citation type="submission" date="2020-08" db="EMBL/GenBank/DDBJ databases">
        <title>Genome public.</title>
        <authorList>
            <person name="Liu C."/>
            <person name="Sun Q."/>
        </authorList>
    </citation>
    <scope>NUCLEOTIDE SEQUENCE</scope>
    <source>
        <strain evidence="1">NSJ-12</strain>
    </source>
</reference>
<proteinExistence type="predicted"/>
<organism evidence="1 2">
    <name type="scientific">Zhenhengia yiwuensis</name>
    <dbReference type="NCBI Taxonomy" id="2763666"/>
    <lineage>
        <taxon>Bacteria</taxon>
        <taxon>Bacillati</taxon>
        <taxon>Bacillota</taxon>
        <taxon>Clostridia</taxon>
        <taxon>Lachnospirales</taxon>
        <taxon>Lachnospiraceae</taxon>
        <taxon>Zhenhengia</taxon>
    </lineage>
</organism>
<dbReference type="RefSeq" id="WP_249333561.1">
    <property type="nucleotide sequence ID" value="NZ_JACRSY010000030.1"/>
</dbReference>